<comment type="similarity">
    <text evidence="1 5">Belongs to the 5-formyltetrahydrofolate cyclo-ligase family.</text>
</comment>
<dbReference type="NCBIfam" id="TIGR02727">
    <property type="entry name" value="MTHFS_bact"/>
    <property type="match status" value="1"/>
</dbReference>
<sequence>MKKDIRKKVLTDLKLLSQTPEKKEKQENNILSQLFSSQMWQEAQTIGTTLAMEKEFNTKPLIEQALKEGKTVGVPRTFGLGKMDFYFFDFDEELELTSFGVLEPKNEKKITKDKIDLLIVPGVAFSPDGFRVGFGGGFYDRYLTDFKGKTCSLVFKEQTGYSWQPEIHDLPVEKLFMSQEEECLDEPIFK</sequence>
<dbReference type="EC" id="6.3.3.2" evidence="5"/>
<dbReference type="OrthoDB" id="9801938at2"/>
<dbReference type="PANTHER" id="PTHR23407">
    <property type="entry name" value="ATPASE INHIBITOR/5-FORMYLTETRAHYDROFOLATE CYCLO-LIGASE"/>
    <property type="match status" value="1"/>
</dbReference>
<evidence type="ECO:0000313" key="7">
    <source>
        <dbReference type="Proteomes" id="UP000288028"/>
    </source>
</evidence>
<evidence type="ECO:0000256" key="3">
    <source>
        <dbReference type="ARBA" id="ARBA00022840"/>
    </source>
</evidence>
<dbReference type="Proteomes" id="UP000288028">
    <property type="component" value="Unassembled WGS sequence"/>
</dbReference>
<feature type="binding site" evidence="4">
    <location>
        <position position="55"/>
    </location>
    <ligand>
        <name>substrate</name>
    </ligand>
</feature>
<keyword evidence="6" id="KW-0436">Ligase</keyword>
<dbReference type="GO" id="GO:0009396">
    <property type="term" value="P:folic acid-containing compound biosynthetic process"/>
    <property type="evidence" value="ECO:0007669"/>
    <property type="project" value="TreeGrafter"/>
</dbReference>
<evidence type="ECO:0000313" key="6">
    <source>
        <dbReference type="EMBL" id="RSU16422.1"/>
    </source>
</evidence>
<dbReference type="SUPFAM" id="SSF100950">
    <property type="entry name" value="NagB/RpiA/CoA transferase-like"/>
    <property type="match status" value="1"/>
</dbReference>
<dbReference type="GO" id="GO:0030272">
    <property type="term" value="F:5-formyltetrahydrofolate cyclo-ligase activity"/>
    <property type="evidence" value="ECO:0007669"/>
    <property type="project" value="UniProtKB-EC"/>
</dbReference>
<dbReference type="GO" id="GO:0046872">
    <property type="term" value="F:metal ion binding"/>
    <property type="evidence" value="ECO:0007669"/>
    <property type="project" value="UniProtKB-KW"/>
</dbReference>
<organism evidence="6 7">
    <name type="scientific">Vagococcus carniphilus</name>
    <dbReference type="NCBI Taxonomy" id="218144"/>
    <lineage>
        <taxon>Bacteria</taxon>
        <taxon>Bacillati</taxon>
        <taxon>Bacillota</taxon>
        <taxon>Bacilli</taxon>
        <taxon>Lactobacillales</taxon>
        <taxon>Enterococcaceae</taxon>
        <taxon>Vagococcus</taxon>
    </lineage>
</organism>
<comment type="catalytic activity">
    <reaction evidence="5">
        <text>(6S)-5-formyl-5,6,7,8-tetrahydrofolate + ATP = (6R)-5,10-methenyltetrahydrofolate + ADP + phosphate</text>
        <dbReference type="Rhea" id="RHEA:10488"/>
        <dbReference type="ChEBI" id="CHEBI:30616"/>
        <dbReference type="ChEBI" id="CHEBI:43474"/>
        <dbReference type="ChEBI" id="CHEBI:57455"/>
        <dbReference type="ChEBI" id="CHEBI:57457"/>
        <dbReference type="ChEBI" id="CHEBI:456216"/>
        <dbReference type="EC" id="6.3.3.2"/>
    </reaction>
</comment>
<evidence type="ECO:0000256" key="5">
    <source>
        <dbReference type="RuleBase" id="RU361279"/>
    </source>
</evidence>
<reference evidence="6 7" key="1">
    <citation type="submission" date="2017-05" db="EMBL/GenBank/DDBJ databases">
        <title>Vagococcus spp. assemblies.</title>
        <authorList>
            <person name="Gulvik C.A."/>
        </authorList>
    </citation>
    <scope>NUCLEOTIDE SEQUENCE [LARGE SCALE GENOMIC DNA]</scope>
    <source>
        <strain evidence="6 7">SS1714</strain>
    </source>
</reference>
<keyword evidence="5" id="KW-0460">Magnesium</keyword>
<accession>A0A430B7W9</accession>
<dbReference type="RefSeq" id="WP_126791596.1">
    <property type="nucleotide sequence ID" value="NZ_CP060720.1"/>
</dbReference>
<dbReference type="PIRSF" id="PIRSF006806">
    <property type="entry name" value="FTHF_cligase"/>
    <property type="match status" value="1"/>
</dbReference>
<evidence type="ECO:0000256" key="4">
    <source>
        <dbReference type="PIRSR" id="PIRSR006806-1"/>
    </source>
</evidence>
<keyword evidence="3 4" id="KW-0067">ATP-binding</keyword>
<dbReference type="Pfam" id="PF01812">
    <property type="entry name" value="5-FTHF_cyc-lig"/>
    <property type="match status" value="1"/>
</dbReference>
<dbReference type="Gene3D" id="3.40.50.10420">
    <property type="entry name" value="NagB/RpiA/CoA transferase-like"/>
    <property type="match status" value="1"/>
</dbReference>
<keyword evidence="5" id="KW-0479">Metal-binding</keyword>
<dbReference type="InterPro" id="IPR002698">
    <property type="entry name" value="FTHF_cligase"/>
</dbReference>
<dbReference type="GO" id="GO:0035999">
    <property type="term" value="P:tetrahydrofolate interconversion"/>
    <property type="evidence" value="ECO:0007669"/>
    <property type="project" value="TreeGrafter"/>
</dbReference>
<comment type="cofactor">
    <cofactor evidence="5">
        <name>Mg(2+)</name>
        <dbReference type="ChEBI" id="CHEBI:18420"/>
    </cofactor>
</comment>
<gene>
    <name evidence="6" type="ORF">CBF28_02525</name>
</gene>
<keyword evidence="7" id="KW-1185">Reference proteome</keyword>
<feature type="binding site" evidence="4">
    <location>
        <position position="50"/>
    </location>
    <ligand>
        <name>substrate</name>
    </ligand>
</feature>
<dbReference type="GO" id="GO:0005524">
    <property type="term" value="F:ATP binding"/>
    <property type="evidence" value="ECO:0007669"/>
    <property type="project" value="UniProtKB-KW"/>
</dbReference>
<dbReference type="PANTHER" id="PTHR23407:SF1">
    <property type="entry name" value="5-FORMYLTETRAHYDROFOLATE CYCLO-LIGASE"/>
    <property type="match status" value="1"/>
</dbReference>
<feature type="binding site" evidence="4">
    <location>
        <begin position="2"/>
        <end position="6"/>
    </location>
    <ligand>
        <name>ATP</name>
        <dbReference type="ChEBI" id="CHEBI:30616"/>
    </ligand>
</feature>
<dbReference type="InterPro" id="IPR037171">
    <property type="entry name" value="NagB/RpiA_transferase-like"/>
</dbReference>
<evidence type="ECO:0000256" key="1">
    <source>
        <dbReference type="ARBA" id="ARBA00010638"/>
    </source>
</evidence>
<feature type="binding site" evidence="4">
    <location>
        <begin position="131"/>
        <end position="139"/>
    </location>
    <ligand>
        <name>ATP</name>
        <dbReference type="ChEBI" id="CHEBI:30616"/>
    </ligand>
</feature>
<dbReference type="GeneID" id="95580483"/>
<proteinExistence type="inferred from homology"/>
<dbReference type="InterPro" id="IPR024185">
    <property type="entry name" value="FTHF_cligase-like_sf"/>
</dbReference>
<dbReference type="EMBL" id="NGKB01000002">
    <property type="protein sequence ID" value="RSU16422.1"/>
    <property type="molecule type" value="Genomic_DNA"/>
</dbReference>
<protein>
    <recommendedName>
        <fullName evidence="5">5-formyltetrahydrofolate cyclo-ligase</fullName>
        <ecNumber evidence="5">6.3.3.2</ecNumber>
    </recommendedName>
</protein>
<dbReference type="AlphaFoldDB" id="A0A430B7W9"/>
<evidence type="ECO:0000256" key="2">
    <source>
        <dbReference type="ARBA" id="ARBA00022741"/>
    </source>
</evidence>
<comment type="caution">
    <text evidence="6">The sequence shown here is derived from an EMBL/GenBank/DDBJ whole genome shotgun (WGS) entry which is preliminary data.</text>
</comment>
<name>A0A430B7W9_9ENTE</name>
<keyword evidence="2 4" id="KW-0547">Nucleotide-binding</keyword>